<dbReference type="InterPro" id="IPR036770">
    <property type="entry name" value="Ankyrin_rpt-contain_sf"/>
</dbReference>
<accession>A0A2T5P5S3</accession>
<keyword evidence="2 3" id="KW-0040">ANK repeat</keyword>
<feature type="repeat" description="ANK" evidence="3">
    <location>
        <begin position="171"/>
        <end position="198"/>
    </location>
</feature>
<evidence type="ECO:0000256" key="1">
    <source>
        <dbReference type="ARBA" id="ARBA00022737"/>
    </source>
</evidence>
<dbReference type="PANTHER" id="PTHR24198">
    <property type="entry name" value="ANKYRIN REPEAT AND PROTEIN KINASE DOMAIN-CONTAINING PROTEIN"/>
    <property type="match status" value="1"/>
</dbReference>
<dbReference type="Gene3D" id="1.25.40.20">
    <property type="entry name" value="Ankyrin repeat-containing domain"/>
    <property type="match status" value="2"/>
</dbReference>
<dbReference type="AlphaFoldDB" id="A0A2T5P5S3"/>
<comment type="caution">
    <text evidence="5">The sequence shown here is derived from an EMBL/GenBank/DDBJ whole genome shotgun (WGS) entry which is preliminary data.</text>
</comment>
<dbReference type="PANTHER" id="PTHR24198:SF165">
    <property type="entry name" value="ANKYRIN REPEAT-CONTAINING PROTEIN-RELATED"/>
    <property type="match status" value="1"/>
</dbReference>
<evidence type="ECO:0000256" key="3">
    <source>
        <dbReference type="PROSITE-ProRule" id="PRU00023"/>
    </source>
</evidence>
<dbReference type="SMART" id="SM00248">
    <property type="entry name" value="ANK"/>
    <property type="match status" value="4"/>
</dbReference>
<protein>
    <recommendedName>
        <fullName evidence="4">DUF4253 domain-containing protein</fullName>
    </recommendedName>
</protein>
<keyword evidence="6" id="KW-1185">Reference proteome</keyword>
<dbReference type="Pfam" id="PF14062">
    <property type="entry name" value="DUF4253"/>
    <property type="match status" value="1"/>
</dbReference>
<organism evidence="5 6">
    <name type="scientific">Pseudomonas mangrovi</name>
    <dbReference type="NCBI Taxonomy" id="2161748"/>
    <lineage>
        <taxon>Bacteria</taxon>
        <taxon>Pseudomonadati</taxon>
        <taxon>Pseudomonadota</taxon>
        <taxon>Gammaproteobacteria</taxon>
        <taxon>Pseudomonadales</taxon>
        <taxon>Pseudomonadaceae</taxon>
        <taxon>Pseudomonas</taxon>
    </lineage>
</organism>
<dbReference type="SUPFAM" id="SSF48403">
    <property type="entry name" value="Ankyrin repeat"/>
    <property type="match status" value="1"/>
</dbReference>
<dbReference type="OrthoDB" id="671583at2"/>
<dbReference type="PROSITE" id="PS50088">
    <property type="entry name" value="ANK_REPEAT"/>
    <property type="match status" value="2"/>
</dbReference>
<dbReference type="InterPro" id="IPR002110">
    <property type="entry name" value="Ankyrin_rpt"/>
</dbReference>
<dbReference type="InterPro" id="IPR025349">
    <property type="entry name" value="DUF4253"/>
</dbReference>
<dbReference type="RefSeq" id="WP_108108869.1">
    <property type="nucleotide sequence ID" value="NZ_QASN01000021.1"/>
</dbReference>
<evidence type="ECO:0000259" key="4">
    <source>
        <dbReference type="Pfam" id="PF14062"/>
    </source>
</evidence>
<dbReference type="PROSITE" id="PS50297">
    <property type="entry name" value="ANK_REP_REGION"/>
    <property type="match status" value="2"/>
</dbReference>
<feature type="domain" description="DUF4253" evidence="4">
    <location>
        <begin position="259"/>
        <end position="380"/>
    </location>
</feature>
<name>A0A2T5P5S3_9PSED</name>
<dbReference type="Pfam" id="PF00023">
    <property type="entry name" value="Ank"/>
    <property type="match status" value="1"/>
</dbReference>
<reference evidence="5 6" key="1">
    <citation type="submission" date="2018-04" db="EMBL/GenBank/DDBJ databases">
        <title>Pseudomonas sp. nov., isolated from mangrove soil.</title>
        <authorList>
            <person name="Chen C."/>
        </authorList>
    </citation>
    <scope>NUCLEOTIDE SEQUENCE [LARGE SCALE GENOMIC DNA]</scope>
    <source>
        <strain evidence="5 6">TC-11</strain>
    </source>
</reference>
<dbReference type="EMBL" id="QASN01000021">
    <property type="protein sequence ID" value="PTU73064.1"/>
    <property type="molecule type" value="Genomic_DNA"/>
</dbReference>
<dbReference type="Proteomes" id="UP000244064">
    <property type="component" value="Unassembled WGS sequence"/>
</dbReference>
<evidence type="ECO:0000313" key="6">
    <source>
        <dbReference type="Proteomes" id="UP000244064"/>
    </source>
</evidence>
<dbReference type="Pfam" id="PF12796">
    <property type="entry name" value="Ank_2"/>
    <property type="match status" value="1"/>
</dbReference>
<evidence type="ECO:0000313" key="5">
    <source>
        <dbReference type="EMBL" id="PTU73064.1"/>
    </source>
</evidence>
<feature type="repeat" description="ANK" evidence="3">
    <location>
        <begin position="34"/>
        <end position="68"/>
    </location>
</feature>
<sequence>MTNEPLLQGLYWHDLDGIRARHAAGAHLDALDENGSTPLTEAILGGTGYPRVVKLLLELGADPSLEDGNGYTPWLACLDRQHDRVVETEQRRIRQLLEEHGASRVGEEHLLLQRAAAAGELQTVERMLDEGIPVQTRITSPLGAAVFGRHPAIAELLLQRGAAVDGQGPQDALTLLMHAAAGGQEDMARLLVAHGADVIRAVDGPQGIMTAAWYARSNGHEQLADWLAGLQPGAERAPIPRSALAGGPRAKFIELYQRYTSAPERGLSTEQIVKQLLKWDKAYGVSVFDVQVDRLNVSFEKLPEDTRKLAKDIVTLCPDVLEQGFASLGEALEHFAERAEPIPDDLAALCAGLDPATPDFPILALQRSLQLNRSVALWWD</sequence>
<evidence type="ECO:0000256" key="2">
    <source>
        <dbReference type="ARBA" id="ARBA00023043"/>
    </source>
</evidence>
<gene>
    <name evidence="5" type="ORF">DBO85_17620</name>
</gene>
<proteinExistence type="predicted"/>
<keyword evidence="1" id="KW-0677">Repeat</keyword>